<sequence>MSGGGYWLIYIRVRWRSTVRHRSNPQLVRYYLNIKEAICCVHMRRLLPRLLVRRHVQALCYEMVIDFACCEMRYRLFAMKCAIDFELGELRCCRSCRAAIW</sequence>
<protein>
    <submittedName>
        <fullName evidence="1">Uncharacterized protein</fullName>
    </submittedName>
</protein>
<evidence type="ECO:0000313" key="1">
    <source>
        <dbReference type="EMBL" id="GBN14947.1"/>
    </source>
</evidence>
<dbReference type="AlphaFoldDB" id="A0A4Y2LNM4"/>
<name>A0A4Y2LNM4_ARAVE</name>
<proteinExistence type="predicted"/>
<dbReference type="EMBL" id="BGPR01005967">
    <property type="protein sequence ID" value="GBN14947.1"/>
    <property type="molecule type" value="Genomic_DNA"/>
</dbReference>
<evidence type="ECO:0000313" key="2">
    <source>
        <dbReference type="Proteomes" id="UP000499080"/>
    </source>
</evidence>
<comment type="caution">
    <text evidence="1">The sequence shown here is derived from an EMBL/GenBank/DDBJ whole genome shotgun (WGS) entry which is preliminary data.</text>
</comment>
<dbReference type="Proteomes" id="UP000499080">
    <property type="component" value="Unassembled WGS sequence"/>
</dbReference>
<keyword evidence="2" id="KW-1185">Reference proteome</keyword>
<organism evidence="1 2">
    <name type="scientific">Araneus ventricosus</name>
    <name type="common">Orbweaver spider</name>
    <name type="synonym">Epeira ventricosa</name>
    <dbReference type="NCBI Taxonomy" id="182803"/>
    <lineage>
        <taxon>Eukaryota</taxon>
        <taxon>Metazoa</taxon>
        <taxon>Ecdysozoa</taxon>
        <taxon>Arthropoda</taxon>
        <taxon>Chelicerata</taxon>
        <taxon>Arachnida</taxon>
        <taxon>Araneae</taxon>
        <taxon>Araneomorphae</taxon>
        <taxon>Entelegynae</taxon>
        <taxon>Araneoidea</taxon>
        <taxon>Araneidae</taxon>
        <taxon>Araneus</taxon>
    </lineage>
</organism>
<accession>A0A4Y2LNM4</accession>
<gene>
    <name evidence="1" type="ORF">AVEN_267163_1</name>
</gene>
<reference evidence="1 2" key="1">
    <citation type="journal article" date="2019" name="Sci. Rep.">
        <title>Orb-weaving spider Araneus ventricosus genome elucidates the spidroin gene catalogue.</title>
        <authorList>
            <person name="Kono N."/>
            <person name="Nakamura H."/>
            <person name="Ohtoshi R."/>
            <person name="Moran D.A.P."/>
            <person name="Shinohara A."/>
            <person name="Yoshida Y."/>
            <person name="Fujiwara M."/>
            <person name="Mori M."/>
            <person name="Tomita M."/>
            <person name="Arakawa K."/>
        </authorList>
    </citation>
    <scope>NUCLEOTIDE SEQUENCE [LARGE SCALE GENOMIC DNA]</scope>
</reference>